<dbReference type="Proteomes" id="UP000256690">
    <property type="component" value="Unassembled WGS sequence"/>
</dbReference>
<evidence type="ECO:0000313" key="3">
    <source>
        <dbReference type="Proteomes" id="UP000256690"/>
    </source>
</evidence>
<dbReference type="GeneID" id="38118136"/>
<organism evidence="2 3">
    <name type="scientific">Aspergillus mulundensis</name>
    <dbReference type="NCBI Taxonomy" id="1810919"/>
    <lineage>
        <taxon>Eukaryota</taxon>
        <taxon>Fungi</taxon>
        <taxon>Dikarya</taxon>
        <taxon>Ascomycota</taxon>
        <taxon>Pezizomycotina</taxon>
        <taxon>Eurotiomycetes</taxon>
        <taxon>Eurotiomycetidae</taxon>
        <taxon>Eurotiales</taxon>
        <taxon>Aspergillaceae</taxon>
        <taxon>Aspergillus</taxon>
        <taxon>Aspergillus subgen. Nidulantes</taxon>
    </lineage>
</organism>
<reference evidence="2 3" key="1">
    <citation type="journal article" date="2018" name="IMA Fungus">
        <title>IMA Genome-F 9: Draft genome sequence of Annulohypoxylon stygium, Aspergillus mulundensis, Berkeleyomyces basicola (syn. Thielaviopsis basicola), Ceratocystis smalleyi, two Cercospora beticola strains, Coleophoma cylindrospora, Fusarium fracticaudum, Phialophora cf. hyalina, and Morchella septimelata.</title>
        <authorList>
            <person name="Wingfield B.D."/>
            <person name="Bills G.F."/>
            <person name="Dong Y."/>
            <person name="Huang W."/>
            <person name="Nel W.J."/>
            <person name="Swalarsk-Parry B.S."/>
            <person name="Vaghefi N."/>
            <person name="Wilken P.M."/>
            <person name="An Z."/>
            <person name="de Beer Z.W."/>
            <person name="De Vos L."/>
            <person name="Chen L."/>
            <person name="Duong T.A."/>
            <person name="Gao Y."/>
            <person name="Hammerbacher A."/>
            <person name="Kikkert J.R."/>
            <person name="Li Y."/>
            <person name="Li H."/>
            <person name="Li K."/>
            <person name="Li Q."/>
            <person name="Liu X."/>
            <person name="Ma X."/>
            <person name="Naidoo K."/>
            <person name="Pethybridge S.J."/>
            <person name="Sun J."/>
            <person name="Steenkamp E.T."/>
            <person name="van der Nest M.A."/>
            <person name="van Wyk S."/>
            <person name="Wingfield M.J."/>
            <person name="Xiong C."/>
            <person name="Yue Q."/>
            <person name="Zhang X."/>
        </authorList>
    </citation>
    <scope>NUCLEOTIDE SEQUENCE [LARGE SCALE GENOMIC DNA]</scope>
    <source>
        <strain evidence="2 3">DSM 5745</strain>
    </source>
</reference>
<accession>A0A3D8RFD7</accession>
<gene>
    <name evidence="2" type="ORF">DSM5745_07766</name>
</gene>
<keyword evidence="3" id="KW-1185">Reference proteome</keyword>
<comment type="caution">
    <text evidence="2">The sequence shown here is derived from an EMBL/GenBank/DDBJ whole genome shotgun (WGS) entry which is preliminary data.</text>
</comment>
<keyword evidence="1" id="KW-0812">Transmembrane</keyword>
<feature type="transmembrane region" description="Helical" evidence="1">
    <location>
        <begin position="222"/>
        <end position="252"/>
    </location>
</feature>
<keyword evidence="1" id="KW-1133">Transmembrane helix</keyword>
<dbReference type="OrthoDB" id="4540722at2759"/>
<dbReference type="AlphaFoldDB" id="A0A3D8RFD7"/>
<keyword evidence="1" id="KW-0472">Membrane</keyword>
<sequence>MFMLDCSLKDKYSKNFEVGNYSPARWEANEPFVSYVERSIPIRPGQFDANRHKKVLRAWKLKKRYQLQFRPTDNIMEHLLYDPLTRTVHVFHHTGYLKAHLRRSKDQPIDQQASESLKLGTLPPQLLLETLHTIHFLLFPLSNDPRGRSSRFLASLIRKQNFDPDAQWDEGYIRDDVPPNFSYRYWNARLEQLYNIVKNPPPRNRLISWVERHTSERNALTVAILGLFLSALFGFLACVIGVAQLIVSIFAWKQPRQPS</sequence>
<proteinExistence type="predicted"/>
<evidence type="ECO:0000313" key="2">
    <source>
        <dbReference type="EMBL" id="RDW72594.1"/>
    </source>
</evidence>
<dbReference type="RefSeq" id="XP_026601814.1">
    <property type="nucleotide sequence ID" value="XM_026749782.1"/>
</dbReference>
<name>A0A3D8RFD7_9EURO</name>
<evidence type="ECO:0000256" key="1">
    <source>
        <dbReference type="SAM" id="Phobius"/>
    </source>
</evidence>
<dbReference type="STRING" id="1810919.A0A3D8RFD7"/>
<protein>
    <submittedName>
        <fullName evidence="2">Uncharacterized protein</fullName>
    </submittedName>
</protein>
<dbReference type="EMBL" id="PVWQ01000009">
    <property type="protein sequence ID" value="RDW72594.1"/>
    <property type="molecule type" value="Genomic_DNA"/>
</dbReference>